<keyword evidence="1" id="KW-0472">Membrane</keyword>
<feature type="transmembrane region" description="Helical" evidence="1">
    <location>
        <begin position="70"/>
        <end position="89"/>
    </location>
</feature>
<proteinExistence type="predicted"/>
<feature type="transmembrane region" description="Helical" evidence="1">
    <location>
        <begin position="45"/>
        <end position="64"/>
    </location>
</feature>
<protein>
    <submittedName>
        <fullName evidence="2">Uncharacterized protein</fullName>
    </submittedName>
</protein>
<dbReference type="EMBL" id="CM001475">
    <property type="protein sequence ID" value="EIC28631.1"/>
    <property type="molecule type" value="Genomic_DNA"/>
</dbReference>
<dbReference type="STRING" id="686340.Metal_0800"/>
<name>H8GQX2_METAL</name>
<organism evidence="2 3">
    <name type="scientific">Methylomicrobium album BG8</name>
    <dbReference type="NCBI Taxonomy" id="686340"/>
    <lineage>
        <taxon>Bacteria</taxon>
        <taxon>Pseudomonadati</taxon>
        <taxon>Pseudomonadota</taxon>
        <taxon>Gammaproteobacteria</taxon>
        <taxon>Methylococcales</taxon>
        <taxon>Methylococcaceae</taxon>
        <taxon>Methylomicrobium</taxon>
    </lineage>
</organism>
<dbReference type="eggNOG" id="ENOG5031NHB">
    <property type="taxonomic scope" value="Bacteria"/>
</dbReference>
<reference evidence="2 3" key="1">
    <citation type="journal article" date="2013" name="Genome Announc.">
        <title>Genome Sequence of the Obligate Gammaproteobacterial Methanotroph Methylomicrobium album Strain BG8.</title>
        <authorList>
            <person name="Kits K.D."/>
            <person name="Kalyuzhnaya M.G."/>
            <person name="Klotz M.G."/>
            <person name="Jetten M.S."/>
            <person name="Op den Camp H.J."/>
            <person name="Vuilleumier S."/>
            <person name="Bringel F."/>
            <person name="Dispirito A.A."/>
            <person name="Murrell J.C."/>
            <person name="Bruce D."/>
            <person name="Cheng J.F."/>
            <person name="Copeland A."/>
            <person name="Goodwin L."/>
            <person name="Hauser L."/>
            <person name="Lajus A."/>
            <person name="Land M.L."/>
            <person name="Lapidus A."/>
            <person name="Lucas S."/>
            <person name="Medigue C."/>
            <person name="Pitluck S."/>
            <person name="Woyke T."/>
            <person name="Zeytun A."/>
            <person name="Stein L.Y."/>
        </authorList>
    </citation>
    <scope>NUCLEOTIDE SEQUENCE [LARGE SCALE GENOMIC DNA]</scope>
    <source>
        <strain evidence="2 3">BG8</strain>
    </source>
</reference>
<evidence type="ECO:0000256" key="1">
    <source>
        <dbReference type="SAM" id="Phobius"/>
    </source>
</evidence>
<evidence type="ECO:0000313" key="2">
    <source>
        <dbReference type="EMBL" id="EIC28631.1"/>
    </source>
</evidence>
<keyword evidence="1" id="KW-0812">Transmembrane</keyword>
<accession>H8GQX2</accession>
<sequence>MIEPVALSDFFIVFFSGALIILLAALYAALFAWGKLQGGAGFRYGSWLTYGLLLACVAIFAKVLHLEGHWKILAVLMVVGYWWMPRLIWRLCTATHAHESGR</sequence>
<dbReference type="RefSeq" id="WP_005369853.1">
    <property type="nucleotide sequence ID" value="NZ_CM001475.1"/>
</dbReference>
<dbReference type="Proteomes" id="UP000005090">
    <property type="component" value="Chromosome"/>
</dbReference>
<gene>
    <name evidence="2" type="ORF">Metal_0800</name>
</gene>
<evidence type="ECO:0000313" key="3">
    <source>
        <dbReference type="Proteomes" id="UP000005090"/>
    </source>
</evidence>
<keyword evidence="3" id="KW-1185">Reference proteome</keyword>
<dbReference type="AlphaFoldDB" id="H8GQX2"/>
<dbReference type="HOGENOM" id="CLU_2233362_0_0_6"/>
<feature type="transmembrane region" description="Helical" evidence="1">
    <location>
        <begin position="12"/>
        <end position="33"/>
    </location>
</feature>
<keyword evidence="1" id="KW-1133">Transmembrane helix</keyword>